<evidence type="ECO:0000313" key="4">
    <source>
        <dbReference type="Proteomes" id="UP001177769"/>
    </source>
</evidence>
<dbReference type="PROSITE" id="PS51352">
    <property type="entry name" value="THIOREDOXIN_2"/>
    <property type="match status" value="1"/>
</dbReference>
<organism evidence="3 4">
    <name type="scientific">Paucibacter sediminis</name>
    <dbReference type="NCBI Taxonomy" id="3019553"/>
    <lineage>
        <taxon>Bacteria</taxon>
        <taxon>Pseudomonadati</taxon>
        <taxon>Pseudomonadota</taxon>
        <taxon>Betaproteobacteria</taxon>
        <taxon>Burkholderiales</taxon>
        <taxon>Sphaerotilaceae</taxon>
        <taxon>Roseateles</taxon>
    </lineage>
</organism>
<proteinExistence type="predicted"/>
<name>A0AA95NE57_9BURK</name>
<evidence type="ECO:0000313" key="3">
    <source>
        <dbReference type="EMBL" id="WIT12504.1"/>
    </source>
</evidence>
<reference evidence="3" key="1">
    <citation type="submission" date="2023-01" db="EMBL/GenBank/DDBJ databases">
        <title>Whole genome sequence of Paucibacter sp. S2-9 isolated from pond sediment.</title>
        <authorList>
            <person name="Jung J.Y."/>
        </authorList>
    </citation>
    <scope>NUCLEOTIDE SEQUENCE</scope>
    <source>
        <strain evidence="3">S2-9</strain>
    </source>
</reference>
<dbReference type="InterPro" id="IPR036249">
    <property type="entry name" value="Thioredoxin-like_sf"/>
</dbReference>
<accession>A0AA95NE57</accession>
<dbReference type="EMBL" id="CP116346">
    <property type="protein sequence ID" value="WIT12504.1"/>
    <property type="molecule type" value="Genomic_DNA"/>
</dbReference>
<gene>
    <name evidence="3" type="ORF">PFX98_02555</name>
</gene>
<dbReference type="Pfam" id="PF13899">
    <property type="entry name" value="Thioredoxin_7"/>
    <property type="match status" value="1"/>
</dbReference>
<evidence type="ECO:0000256" key="1">
    <source>
        <dbReference type="SAM" id="SignalP"/>
    </source>
</evidence>
<dbReference type="SUPFAM" id="SSF52833">
    <property type="entry name" value="Thioredoxin-like"/>
    <property type="match status" value="1"/>
</dbReference>
<protein>
    <submittedName>
        <fullName evidence="3">Thioredoxin family protein</fullName>
    </submittedName>
</protein>
<dbReference type="AlphaFoldDB" id="A0AA95NE57"/>
<keyword evidence="4" id="KW-1185">Reference proteome</keyword>
<feature type="chain" id="PRO_5041710328" evidence="1">
    <location>
        <begin position="26"/>
        <end position="159"/>
    </location>
</feature>
<keyword evidence="1" id="KW-0732">Signal</keyword>
<dbReference type="KEGG" id="pais:PFX98_02555"/>
<dbReference type="Proteomes" id="UP001177769">
    <property type="component" value="Chromosome"/>
</dbReference>
<sequence length="159" mass="16619">MKLRQSLISCGLMLAACLSPLTAAAQGSAKPVYNEQADARAELNLALSQANAQRKNVLVVFGANWCKDCLALDAKLAEGKLQAESSRRFVTLKVNVGRFDRNTDLAAQMGVPLKKGIPAVAVLGADGQVLSATGGGELADARSMGDEAVLKVLDGLKTH</sequence>
<feature type="domain" description="Thioredoxin" evidence="2">
    <location>
        <begin position="18"/>
        <end position="158"/>
    </location>
</feature>
<dbReference type="Gene3D" id="3.40.30.10">
    <property type="entry name" value="Glutaredoxin"/>
    <property type="match status" value="1"/>
</dbReference>
<dbReference type="RefSeq" id="WP_285233602.1">
    <property type="nucleotide sequence ID" value="NZ_CP116346.1"/>
</dbReference>
<dbReference type="InterPro" id="IPR013766">
    <property type="entry name" value="Thioredoxin_domain"/>
</dbReference>
<feature type="signal peptide" evidence="1">
    <location>
        <begin position="1"/>
        <end position="25"/>
    </location>
</feature>
<evidence type="ECO:0000259" key="2">
    <source>
        <dbReference type="PROSITE" id="PS51352"/>
    </source>
</evidence>
<dbReference type="PROSITE" id="PS51257">
    <property type="entry name" value="PROKAR_LIPOPROTEIN"/>
    <property type="match status" value="1"/>
</dbReference>